<dbReference type="InterPro" id="IPR019576">
    <property type="entry name" value="Pyridoxamine_oxidase_dimer_C"/>
</dbReference>
<feature type="domain" description="Pyridoxine 5'-phosphate oxidase dimerisation C-terminal" evidence="7">
    <location>
        <begin position="186"/>
        <end position="226"/>
    </location>
</feature>
<keyword evidence="9" id="KW-1185">Reference proteome</keyword>
<sequence>MPQESPAEPGGVRRLLRSLPVFAFDLPDFRPGTAPDEPVSLFVEWLMSAIEGGVFEPHAMTLSTADEGGRPSARVLICKDVDDEGNWYFASSAAGRKGHELEANPHAALTFYWPQQGRQIRVRGPVTTAGAERSAADFLARSPGARAEALSSRQSQVLDDPAEAEAALRTALDRINAEPDLVAADWTLYALAASEVEFWQADAQRRHTRLRYERTGGDWIRHLLWP</sequence>
<dbReference type="EMBL" id="BONV01000009">
    <property type="protein sequence ID" value="GIG79388.1"/>
    <property type="molecule type" value="Genomic_DNA"/>
</dbReference>
<dbReference type="Pfam" id="PF01243">
    <property type="entry name" value="PNPOx_N"/>
    <property type="match status" value="1"/>
</dbReference>
<dbReference type="NCBIfam" id="NF004231">
    <property type="entry name" value="PRK05679.1"/>
    <property type="match status" value="1"/>
</dbReference>
<dbReference type="InterPro" id="IPR011576">
    <property type="entry name" value="Pyridox_Oxase_N"/>
</dbReference>
<evidence type="ECO:0000259" key="7">
    <source>
        <dbReference type="Pfam" id="PF10590"/>
    </source>
</evidence>
<evidence type="ECO:0000259" key="6">
    <source>
        <dbReference type="Pfam" id="PF01243"/>
    </source>
</evidence>
<feature type="binding site" evidence="5">
    <location>
        <position position="209"/>
    </location>
    <ligand>
        <name>FMN</name>
        <dbReference type="ChEBI" id="CHEBI:58210"/>
    </ligand>
</feature>
<evidence type="ECO:0000313" key="8">
    <source>
        <dbReference type="EMBL" id="GIG79388.1"/>
    </source>
</evidence>
<evidence type="ECO:0000313" key="9">
    <source>
        <dbReference type="Proteomes" id="UP000630097"/>
    </source>
</evidence>
<evidence type="ECO:0000256" key="5">
    <source>
        <dbReference type="PIRSR" id="PIRSR000190-2"/>
    </source>
</evidence>
<proteinExistence type="inferred from homology"/>
<dbReference type="InterPro" id="IPR012349">
    <property type="entry name" value="Split_barrel_FMN-bd"/>
</dbReference>
<protein>
    <submittedName>
        <fullName evidence="8">Pyridoxamine 5'-phosphate oxidase</fullName>
    </submittedName>
</protein>
<dbReference type="Gene3D" id="2.30.110.10">
    <property type="entry name" value="Electron Transport, Fmn-binding Protein, Chain A"/>
    <property type="match status" value="1"/>
</dbReference>
<keyword evidence="4" id="KW-0560">Oxidoreductase</keyword>
<feature type="domain" description="Pyridoxamine 5'-phosphate oxidase N-terminal" evidence="6">
    <location>
        <begin position="55"/>
        <end position="160"/>
    </location>
</feature>
<dbReference type="PANTHER" id="PTHR10851:SF0">
    <property type="entry name" value="PYRIDOXINE-5'-PHOSPHATE OXIDASE"/>
    <property type="match status" value="1"/>
</dbReference>
<feature type="binding site" evidence="5">
    <location>
        <begin position="154"/>
        <end position="155"/>
    </location>
    <ligand>
        <name>FMN</name>
        <dbReference type="ChEBI" id="CHEBI:58210"/>
    </ligand>
</feature>
<dbReference type="GO" id="GO:0010181">
    <property type="term" value="F:FMN binding"/>
    <property type="evidence" value="ECO:0007669"/>
    <property type="project" value="InterPro"/>
</dbReference>
<comment type="cofactor">
    <cofactor evidence="5">
        <name>FMN</name>
        <dbReference type="ChEBI" id="CHEBI:58210"/>
    </cofactor>
    <text evidence="5">Binds 1 FMN per subunit.</text>
</comment>
<dbReference type="SUPFAM" id="SSF50475">
    <property type="entry name" value="FMN-binding split barrel"/>
    <property type="match status" value="1"/>
</dbReference>
<evidence type="ECO:0000256" key="3">
    <source>
        <dbReference type="ARBA" id="ARBA00022643"/>
    </source>
</evidence>
<organism evidence="8 9">
    <name type="scientific">Planotetraspora kaengkrachanensis</name>
    <dbReference type="NCBI Taxonomy" id="575193"/>
    <lineage>
        <taxon>Bacteria</taxon>
        <taxon>Bacillati</taxon>
        <taxon>Actinomycetota</taxon>
        <taxon>Actinomycetes</taxon>
        <taxon>Streptosporangiales</taxon>
        <taxon>Streptosporangiaceae</taxon>
        <taxon>Planotetraspora</taxon>
    </lineage>
</organism>
<feature type="binding site" evidence="5">
    <location>
        <position position="97"/>
    </location>
    <ligand>
        <name>FMN</name>
        <dbReference type="ChEBI" id="CHEBI:58210"/>
    </ligand>
</feature>
<comment type="similarity">
    <text evidence="1">Belongs to the pyridoxamine 5'-phosphate oxidase family.</text>
</comment>
<accession>A0A8J3LUI6</accession>
<reference evidence="8 9" key="1">
    <citation type="submission" date="2021-01" db="EMBL/GenBank/DDBJ databases">
        <title>Whole genome shotgun sequence of Planotetraspora kaengkrachanensis NBRC 104272.</title>
        <authorList>
            <person name="Komaki H."/>
            <person name="Tamura T."/>
        </authorList>
    </citation>
    <scope>NUCLEOTIDE SEQUENCE [LARGE SCALE GENOMIC DNA]</scope>
    <source>
        <strain evidence="8 9">NBRC 104272</strain>
    </source>
</reference>
<evidence type="ECO:0000256" key="1">
    <source>
        <dbReference type="ARBA" id="ARBA00007301"/>
    </source>
</evidence>
<keyword evidence="3 5" id="KW-0288">FMN</keyword>
<feature type="binding site" evidence="5">
    <location>
        <position position="119"/>
    </location>
    <ligand>
        <name>FMN</name>
        <dbReference type="ChEBI" id="CHEBI:58210"/>
    </ligand>
</feature>
<dbReference type="RefSeq" id="WP_203882860.1">
    <property type="nucleotide sequence ID" value="NZ_BAABHH010000039.1"/>
</dbReference>
<dbReference type="GO" id="GO:0004733">
    <property type="term" value="F:pyridoxamine phosphate oxidase activity"/>
    <property type="evidence" value="ECO:0007669"/>
    <property type="project" value="InterPro"/>
</dbReference>
<dbReference type="Pfam" id="PF10590">
    <property type="entry name" value="PNP_phzG_C"/>
    <property type="match status" value="1"/>
</dbReference>
<dbReference type="Proteomes" id="UP000630097">
    <property type="component" value="Unassembled WGS sequence"/>
</dbReference>
<feature type="binding site" evidence="5">
    <location>
        <position position="199"/>
    </location>
    <ligand>
        <name>FMN</name>
        <dbReference type="ChEBI" id="CHEBI:58210"/>
    </ligand>
</feature>
<evidence type="ECO:0000256" key="2">
    <source>
        <dbReference type="ARBA" id="ARBA00022630"/>
    </source>
</evidence>
<dbReference type="PANTHER" id="PTHR10851">
    <property type="entry name" value="PYRIDOXINE-5-PHOSPHATE OXIDASE"/>
    <property type="match status" value="1"/>
</dbReference>
<gene>
    <name evidence="8" type="ORF">Pka01_25150</name>
</gene>
<dbReference type="PIRSF" id="PIRSF000190">
    <property type="entry name" value="Pyd_amn-ph_oxd"/>
    <property type="match status" value="1"/>
</dbReference>
<dbReference type="AlphaFoldDB" id="A0A8J3LUI6"/>
<evidence type="ECO:0000256" key="4">
    <source>
        <dbReference type="ARBA" id="ARBA00023002"/>
    </source>
</evidence>
<name>A0A8J3LUI6_9ACTN</name>
<feature type="binding site" evidence="5">
    <location>
        <position position="96"/>
    </location>
    <ligand>
        <name>FMN</name>
        <dbReference type="ChEBI" id="CHEBI:58210"/>
    </ligand>
</feature>
<comment type="caution">
    <text evidence="8">The sequence shown here is derived from an EMBL/GenBank/DDBJ whole genome shotgun (WGS) entry which is preliminary data.</text>
</comment>
<dbReference type="InterPro" id="IPR000659">
    <property type="entry name" value="Pyridox_Oxase"/>
</dbReference>
<feature type="binding site" evidence="5">
    <location>
        <begin position="74"/>
        <end position="79"/>
    </location>
    <ligand>
        <name>FMN</name>
        <dbReference type="ChEBI" id="CHEBI:58210"/>
    </ligand>
</feature>
<keyword evidence="2" id="KW-0285">Flavoprotein</keyword>
<dbReference type="GO" id="GO:0008615">
    <property type="term" value="P:pyridoxine biosynthetic process"/>
    <property type="evidence" value="ECO:0007669"/>
    <property type="project" value="InterPro"/>
</dbReference>